<evidence type="ECO:0000313" key="1">
    <source>
        <dbReference type="EMBL" id="DAE13265.1"/>
    </source>
</evidence>
<sequence length="34" mass="4035">MSTLTNSFRCLLRNFRNCRNHCHVSIQTGARQLR</sequence>
<proteinExistence type="predicted"/>
<organism evidence="1">
    <name type="scientific">Siphoviridae sp. ctLqe90</name>
    <dbReference type="NCBI Taxonomy" id="2825456"/>
    <lineage>
        <taxon>Viruses</taxon>
        <taxon>Duplodnaviria</taxon>
        <taxon>Heunggongvirae</taxon>
        <taxon>Uroviricota</taxon>
        <taxon>Caudoviricetes</taxon>
    </lineage>
</organism>
<accession>A0A8S5Q355</accession>
<name>A0A8S5Q355_9CAUD</name>
<protein>
    <submittedName>
        <fullName evidence="1">INTERLEUKIN-10</fullName>
    </submittedName>
</protein>
<reference evidence="1" key="1">
    <citation type="journal article" date="2021" name="Proc. Natl. Acad. Sci. U.S.A.">
        <title>A Catalog of Tens of Thousands of Viruses from Human Metagenomes Reveals Hidden Associations with Chronic Diseases.</title>
        <authorList>
            <person name="Tisza M.J."/>
            <person name="Buck C.B."/>
        </authorList>
    </citation>
    <scope>NUCLEOTIDE SEQUENCE</scope>
    <source>
        <strain evidence="1">CtLqe90</strain>
    </source>
</reference>
<dbReference type="EMBL" id="BK015564">
    <property type="protein sequence ID" value="DAE13265.1"/>
    <property type="molecule type" value="Genomic_DNA"/>
</dbReference>